<reference evidence="2" key="1">
    <citation type="submission" date="2022-08" db="UniProtKB">
        <authorList>
            <consortium name="EnsemblMetazoa"/>
        </authorList>
    </citation>
    <scope>IDENTIFICATION</scope>
    <source>
        <strain evidence="2">EBRO</strain>
    </source>
</reference>
<protein>
    <submittedName>
        <fullName evidence="2">Uncharacterized protein</fullName>
    </submittedName>
</protein>
<organism evidence="2">
    <name type="scientific">Anopheles atroparvus</name>
    <name type="common">European mosquito</name>
    <dbReference type="NCBI Taxonomy" id="41427"/>
    <lineage>
        <taxon>Eukaryota</taxon>
        <taxon>Metazoa</taxon>
        <taxon>Ecdysozoa</taxon>
        <taxon>Arthropoda</taxon>
        <taxon>Hexapoda</taxon>
        <taxon>Insecta</taxon>
        <taxon>Pterygota</taxon>
        <taxon>Neoptera</taxon>
        <taxon>Endopterygota</taxon>
        <taxon>Diptera</taxon>
        <taxon>Nematocera</taxon>
        <taxon>Culicoidea</taxon>
        <taxon>Culicidae</taxon>
        <taxon>Anophelinae</taxon>
        <taxon>Anopheles</taxon>
    </lineage>
</organism>
<dbReference type="VEuPathDB" id="VectorBase:AATE011555"/>
<evidence type="ECO:0000256" key="1">
    <source>
        <dbReference type="SAM" id="MobiDB-lite"/>
    </source>
</evidence>
<dbReference type="EnsemblMetazoa" id="AATE011555-RA">
    <property type="protein sequence ID" value="AATE011555-PA.1"/>
    <property type="gene ID" value="AATE011555"/>
</dbReference>
<evidence type="ECO:0000313" key="2">
    <source>
        <dbReference type="EnsemblMetazoa" id="AATE011555-PA.1"/>
    </source>
</evidence>
<name>A0A182J550_ANOAO</name>
<feature type="region of interest" description="Disordered" evidence="1">
    <location>
        <begin position="107"/>
        <end position="129"/>
    </location>
</feature>
<proteinExistence type="predicted"/>
<accession>A0A182J550</accession>
<sequence length="129" mass="14217">MVAGGVLNDGGRQLPLAEVTPVHELHHQIGLLRVTHRHLGHPLRVPIVQQDAPDGATLAALLAQVALVLEQQVYLAIEQGRLEQILDDDDPLVLRALAAHLFRAPVEKSTQRGLRERKKKHRLPTNANS</sequence>
<dbReference type="AlphaFoldDB" id="A0A182J550"/>